<evidence type="ECO:0000256" key="5">
    <source>
        <dbReference type="ARBA" id="ARBA00022968"/>
    </source>
</evidence>
<reference evidence="11" key="1">
    <citation type="submission" date="2021-02" db="EMBL/GenBank/DDBJ databases">
        <authorList>
            <person name="Nowell W R."/>
        </authorList>
    </citation>
    <scope>NUCLEOTIDE SEQUENCE</scope>
</reference>
<evidence type="ECO:0000256" key="6">
    <source>
        <dbReference type="ARBA" id="ARBA00022989"/>
    </source>
</evidence>
<evidence type="ECO:0000256" key="4">
    <source>
        <dbReference type="ARBA" id="ARBA00022824"/>
    </source>
</evidence>
<feature type="chain" id="PRO_5032970595" description="Band 7 domain-containing protein" evidence="9">
    <location>
        <begin position="23"/>
        <end position="316"/>
    </location>
</feature>
<keyword evidence="8" id="KW-0325">Glycoprotein</keyword>
<evidence type="ECO:0000256" key="7">
    <source>
        <dbReference type="ARBA" id="ARBA00023136"/>
    </source>
</evidence>
<evidence type="ECO:0000259" key="10">
    <source>
        <dbReference type="SMART" id="SM00244"/>
    </source>
</evidence>
<dbReference type="Proteomes" id="UP000663836">
    <property type="component" value="Unassembled WGS sequence"/>
</dbReference>
<dbReference type="InterPro" id="IPR033294">
    <property type="entry name" value="Erlin1/2"/>
</dbReference>
<comment type="caution">
    <text evidence="11">The sequence shown here is derived from an EMBL/GenBank/DDBJ whole genome shotgun (WGS) entry which is preliminary data.</text>
</comment>
<feature type="signal peptide" evidence="9">
    <location>
        <begin position="1"/>
        <end position="22"/>
    </location>
</feature>
<dbReference type="EMBL" id="CAJOBD010004448">
    <property type="protein sequence ID" value="CAF3995037.1"/>
    <property type="molecule type" value="Genomic_DNA"/>
</dbReference>
<keyword evidence="4" id="KW-0256">Endoplasmic reticulum</keyword>
<sequence length="316" mass="35875">MVLKWLVAVGIAIAIIPLGIHQIPEGHVGIYYRGGALLTSMTAPGYHVMAPFLTTVKVVQTTLQTDEVKNIPCGTSGGTMIYFDKIEVVNILSRDAVIDIVRNYTVNYDRTLIFDKIHHEVNQFCSVHTLQEVYIDLFSSIDDHLKRTIQNDLNILAPGLDISSVRVTKPKIPEAIRRNYETMEQEKTQYMVTTAHQQVVEKEAETDRRRAVIEAEKLAQVGKIQYEQKILGKESEKRIAEIEAEMHLAKERSLADANKYKSDTEAESNKIKLTPEYLQWSMYLALAQNTKIYFGNSIPNIFTTDIITDDQSKQTK</sequence>
<name>A0A819NDG0_9BILA</name>
<protein>
    <recommendedName>
        <fullName evidence="10">Band 7 domain-containing protein</fullName>
    </recommendedName>
</protein>
<dbReference type="InterPro" id="IPR001107">
    <property type="entry name" value="Band_7"/>
</dbReference>
<keyword evidence="9" id="KW-0732">Signal</keyword>
<dbReference type="GO" id="GO:0031625">
    <property type="term" value="F:ubiquitin protein ligase binding"/>
    <property type="evidence" value="ECO:0007669"/>
    <property type="project" value="InterPro"/>
</dbReference>
<organism evidence="11 12">
    <name type="scientific">Rotaria sordida</name>
    <dbReference type="NCBI Taxonomy" id="392033"/>
    <lineage>
        <taxon>Eukaryota</taxon>
        <taxon>Metazoa</taxon>
        <taxon>Spiralia</taxon>
        <taxon>Gnathifera</taxon>
        <taxon>Rotifera</taxon>
        <taxon>Eurotatoria</taxon>
        <taxon>Bdelloidea</taxon>
        <taxon>Philodinida</taxon>
        <taxon>Philodinidae</taxon>
        <taxon>Rotaria</taxon>
    </lineage>
</organism>
<dbReference type="FunFam" id="3.30.479.30:FF:000009">
    <property type="entry name" value="Erlin-2 isoform 1"/>
    <property type="match status" value="1"/>
</dbReference>
<dbReference type="CDD" id="cd03406">
    <property type="entry name" value="SPFH_like_u3"/>
    <property type="match status" value="1"/>
</dbReference>
<dbReference type="GO" id="GO:0032991">
    <property type="term" value="C:protein-containing complex"/>
    <property type="evidence" value="ECO:0007669"/>
    <property type="project" value="UniProtKB-ARBA"/>
</dbReference>
<dbReference type="Pfam" id="PF01145">
    <property type="entry name" value="Band_7"/>
    <property type="match status" value="1"/>
</dbReference>
<dbReference type="SMART" id="SM00244">
    <property type="entry name" value="PHB"/>
    <property type="match status" value="1"/>
</dbReference>
<evidence type="ECO:0000256" key="8">
    <source>
        <dbReference type="ARBA" id="ARBA00023180"/>
    </source>
</evidence>
<keyword evidence="7" id="KW-0472">Membrane</keyword>
<evidence type="ECO:0000256" key="3">
    <source>
        <dbReference type="ARBA" id="ARBA00022692"/>
    </source>
</evidence>
<proteinExistence type="inferred from homology"/>
<feature type="domain" description="Band 7" evidence="10">
    <location>
        <begin position="18"/>
        <end position="184"/>
    </location>
</feature>
<dbReference type="GO" id="GO:0005789">
    <property type="term" value="C:endoplasmic reticulum membrane"/>
    <property type="evidence" value="ECO:0007669"/>
    <property type="project" value="UniProtKB-SubCell"/>
</dbReference>
<evidence type="ECO:0000313" key="12">
    <source>
        <dbReference type="Proteomes" id="UP000663836"/>
    </source>
</evidence>
<dbReference type="PANTHER" id="PTHR15351:SF3">
    <property type="entry name" value="ERLIN"/>
    <property type="match status" value="1"/>
</dbReference>
<keyword evidence="5" id="KW-0735">Signal-anchor</keyword>
<dbReference type="PANTHER" id="PTHR15351">
    <property type="entry name" value="ERLIN (ER LIPID RAFT ASSOCIATED PROTEIN) HOMOLOG"/>
    <property type="match status" value="1"/>
</dbReference>
<dbReference type="GO" id="GO:0015485">
    <property type="term" value="F:cholesterol binding"/>
    <property type="evidence" value="ECO:0007669"/>
    <property type="project" value="TreeGrafter"/>
</dbReference>
<comment type="similarity">
    <text evidence="2">Belongs to the band 7/mec-2 family.</text>
</comment>
<keyword evidence="3" id="KW-0812">Transmembrane</keyword>
<evidence type="ECO:0000256" key="1">
    <source>
        <dbReference type="ARBA" id="ARBA00004648"/>
    </source>
</evidence>
<accession>A0A819NDG0</accession>
<evidence type="ECO:0000256" key="9">
    <source>
        <dbReference type="SAM" id="SignalP"/>
    </source>
</evidence>
<comment type="subcellular location">
    <subcellularLocation>
        <location evidence="1">Endoplasmic reticulum membrane</location>
        <topology evidence="1">Single-pass type II membrane protein</topology>
    </subcellularLocation>
</comment>
<keyword evidence="6" id="KW-1133">Transmembrane helix</keyword>
<evidence type="ECO:0000256" key="2">
    <source>
        <dbReference type="ARBA" id="ARBA00008164"/>
    </source>
</evidence>
<dbReference type="AlphaFoldDB" id="A0A819NDG0"/>
<dbReference type="GO" id="GO:0032933">
    <property type="term" value="P:SREBP signaling pathway"/>
    <property type="evidence" value="ECO:0007669"/>
    <property type="project" value="TreeGrafter"/>
</dbReference>
<gene>
    <name evidence="11" type="ORF">JBS370_LOCUS25946</name>
</gene>
<evidence type="ECO:0000313" key="11">
    <source>
        <dbReference type="EMBL" id="CAF3995037.1"/>
    </source>
</evidence>